<comment type="caution">
    <text evidence="3">The sequence shown here is derived from an EMBL/GenBank/DDBJ whole genome shotgun (WGS) entry which is preliminary data.</text>
</comment>
<protein>
    <submittedName>
        <fullName evidence="3">D-alanyl-D-alanine carboxypeptidase</fullName>
        <ecNumber evidence="3">3.4.16.4</ecNumber>
    </submittedName>
</protein>
<dbReference type="EC" id="3.4.16.4" evidence="3"/>
<evidence type="ECO:0000259" key="2">
    <source>
        <dbReference type="Pfam" id="PF00144"/>
    </source>
</evidence>
<evidence type="ECO:0000313" key="3">
    <source>
        <dbReference type="EMBL" id="MDP9799833.1"/>
    </source>
</evidence>
<keyword evidence="3" id="KW-0378">Hydrolase</keyword>
<reference evidence="3 4" key="1">
    <citation type="submission" date="2023-07" db="EMBL/GenBank/DDBJ databases">
        <title>Sequencing the genomes of 1000 actinobacteria strains.</title>
        <authorList>
            <person name="Klenk H.-P."/>
        </authorList>
    </citation>
    <scope>NUCLEOTIDE SEQUENCE [LARGE SCALE GENOMIC DNA]</scope>
    <source>
        <strain evidence="3 4">DSM 44710</strain>
    </source>
</reference>
<keyword evidence="4" id="KW-1185">Reference proteome</keyword>
<keyword evidence="1" id="KW-0732">Signal</keyword>
<dbReference type="PANTHER" id="PTHR46825">
    <property type="entry name" value="D-ALANYL-D-ALANINE-CARBOXYPEPTIDASE/ENDOPEPTIDASE AMPH"/>
    <property type="match status" value="1"/>
</dbReference>
<dbReference type="RefSeq" id="WP_306838939.1">
    <property type="nucleotide sequence ID" value="NZ_JAUSRA010000001.1"/>
</dbReference>
<dbReference type="InterPro" id="IPR001466">
    <property type="entry name" value="Beta-lactam-related"/>
</dbReference>
<dbReference type="Gene3D" id="3.40.710.10">
    <property type="entry name" value="DD-peptidase/beta-lactamase superfamily"/>
    <property type="match status" value="1"/>
</dbReference>
<dbReference type="InterPro" id="IPR012338">
    <property type="entry name" value="Beta-lactam/transpept-like"/>
</dbReference>
<name>A0ABT9N8H0_9ACTN</name>
<feature type="signal peptide" evidence="1">
    <location>
        <begin position="1"/>
        <end position="28"/>
    </location>
</feature>
<dbReference type="Proteomes" id="UP001240984">
    <property type="component" value="Unassembled WGS sequence"/>
</dbReference>
<sequence length="379" mass="40543">MHGHIGRVTAIIAAAAVVATAAAAPATASPAPTGHRLLQQAADDLNGFGFTGVQVLLRDGHRTTEARAGVADVATNRPVPKNGWFRMGSNTKTFASIILLQLAGEGRLRLDDTVERWLPGLVTGNGNDGSKITVRQLLRHQSGLAEYTAHLPAFASNDAFEKHRYDHWDDADLVRLALTDPPAFAPGTSWGYSNTNYVLAGMIIEEVTGKPWDAHLRARILKPAGMTQTFYPGDDPDLPSPHANAYDSLSPGEDLIDTTRWNTTAAGAAGGMVTTPTDLSRFWQALQQGRLLRPAQMREMHDTVPTGDDRGSRYGLGIFLTQLECGTFWGHDGGVPGMYTVDGVTEDGDRVLVVSVSSPPSDPPNASARVGELLSDTLC</sequence>
<dbReference type="InterPro" id="IPR050491">
    <property type="entry name" value="AmpC-like"/>
</dbReference>
<dbReference type="GO" id="GO:0009002">
    <property type="term" value="F:serine-type D-Ala-D-Ala carboxypeptidase activity"/>
    <property type="evidence" value="ECO:0007669"/>
    <property type="project" value="UniProtKB-EC"/>
</dbReference>
<keyword evidence="3" id="KW-0645">Protease</keyword>
<keyword evidence="3" id="KW-0121">Carboxypeptidase</keyword>
<evidence type="ECO:0000256" key="1">
    <source>
        <dbReference type="SAM" id="SignalP"/>
    </source>
</evidence>
<organism evidence="3 4">
    <name type="scientific">Catenuloplanes nepalensis</name>
    <dbReference type="NCBI Taxonomy" id="587533"/>
    <lineage>
        <taxon>Bacteria</taxon>
        <taxon>Bacillati</taxon>
        <taxon>Actinomycetota</taxon>
        <taxon>Actinomycetes</taxon>
        <taxon>Micromonosporales</taxon>
        <taxon>Micromonosporaceae</taxon>
        <taxon>Catenuloplanes</taxon>
    </lineage>
</organism>
<feature type="domain" description="Beta-lactamase-related" evidence="2">
    <location>
        <begin position="49"/>
        <end position="369"/>
    </location>
</feature>
<accession>A0ABT9N8H0</accession>
<dbReference type="SUPFAM" id="SSF56601">
    <property type="entry name" value="beta-lactamase/transpeptidase-like"/>
    <property type="match status" value="1"/>
</dbReference>
<gene>
    <name evidence="3" type="ORF">J2S43_008345</name>
</gene>
<evidence type="ECO:0000313" key="4">
    <source>
        <dbReference type="Proteomes" id="UP001240984"/>
    </source>
</evidence>
<dbReference type="PANTHER" id="PTHR46825:SF7">
    <property type="entry name" value="D-ALANYL-D-ALANINE CARBOXYPEPTIDASE"/>
    <property type="match status" value="1"/>
</dbReference>
<dbReference type="Pfam" id="PF00144">
    <property type="entry name" value="Beta-lactamase"/>
    <property type="match status" value="1"/>
</dbReference>
<feature type="chain" id="PRO_5045842124" evidence="1">
    <location>
        <begin position="29"/>
        <end position="379"/>
    </location>
</feature>
<dbReference type="EMBL" id="JAUSRA010000001">
    <property type="protein sequence ID" value="MDP9799833.1"/>
    <property type="molecule type" value="Genomic_DNA"/>
</dbReference>
<proteinExistence type="predicted"/>